<evidence type="ECO:0000313" key="3">
    <source>
        <dbReference type="Proteomes" id="UP000578449"/>
    </source>
</evidence>
<dbReference type="AlphaFoldDB" id="A0A840PFV2"/>
<organism evidence="2 3">
    <name type="scientific">Thermocatellispora tengchongensis</name>
    <dbReference type="NCBI Taxonomy" id="1073253"/>
    <lineage>
        <taxon>Bacteria</taxon>
        <taxon>Bacillati</taxon>
        <taxon>Actinomycetota</taxon>
        <taxon>Actinomycetes</taxon>
        <taxon>Streptosporangiales</taxon>
        <taxon>Streptosporangiaceae</taxon>
        <taxon>Thermocatellispora</taxon>
    </lineage>
</organism>
<feature type="chain" id="PRO_5032507533" description="LVIVD repeat-containing protein" evidence="1">
    <location>
        <begin position="29"/>
        <end position="472"/>
    </location>
</feature>
<gene>
    <name evidence="2" type="ORF">HNP84_008212</name>
</gene>
<protein>
    <recommendedName>
        <fullName evidence="4">LVIVD repeat-containing protein</fullName>
    </recommendedName>
</protein>
<feature type="signal peptide" evidence="1">
    <location>
        <begin position="1"/>
        <end position="28"/>
    </location>
</feature>
<evidence type="ECO:0000256" key="1">
    <source>
        <dbReference type="SAM" id="SignalP"/>
    </source>
</evidence>
<evidence type="ECO:0008006" key="4">
    <source>
        <dbReference type="Google" id="ProtNLM"/>
    </source>
</evidence>
<dbReference type="PROSITE" id="PS51318">
    <property type="entry name" value="TAT"/>
    <property type="match status" value="1"/>
</dbReference>
<reference evidence="2 3" key="1">
    <citation type="submission" date="2020-08" db="EMBL/GenBank/DDBJ databases">
        <title>Genomic Encyclopedia of Type Strains, Phase IV (KMG-IV): sequencing the most valuable type-strain genomes for metagenomic binning, comparative biology and taxonomic classification.</title>
        <authorList>
            <person name="Goeker M."/>
        </authorList>
    </citation>
    <scope>NUCLEOTIDE SEQUENCE [LARGE SCALE GENOMIC DNA]</scope>
    <source>
        <strain evidence="2 3">DSM 45615</strain>
    </source>
</reference>
<keyword evidence="1" id="KW-0732">Signal</keyword>
<dbReference type="RefSeq" id="WP_185055326.1">
    <property type="nucleotide sequence ID" value="NZ_BAABIX010000019.1"/>
</dbReference>
<dbReference type="Pfam" id="PF08309">
    <property type="entry name" value="LVIVD"/>
    <property type="match status" value="2"/>
</dbReference>
<sequence>MSRRETLRASAAIAGAAAALGGASAAHADAQPGDVRVRPPKGAYARNVEVLGYCDLDERPAFKMSIKEKNGRWYLYTGHFWEAGWSVVDVTDPAAAKVLRFTPIPGPQGNTIGNQVTLHGDTMITAMEKVFPEGAPGSDPTVPYLEGVLIWDISRPEHPVQLAHWKTGGTGTHRNLYAGGDYAHLSAAMPGFTGNIYVILDISDRRNPKIAGRWWVPGQETGQSTPPPGGALHTHGFCCGNGAHVHLHGPPYPVENLVYLPYGAAGLIILDISDVSRPRQVGQLQFSPPFHAQFGVHGVLPVPERGIAFANSENISYGRGPAHHSSIIDISDPANPFLLSLLPEPIPPRGAPYDDFTTRGGWSGPHNMNHHLYSPDVQPMNGLFYMAHFNAGLRVYDVTNKRLPREVGYFIPPEPRKRYGPLPLAREGEPADALPVLQTEDVVVDKRGHIYITDKNQGLWILKYVGPPPGSR</sequence>
<name>A0A840PFV2_9ACTN</name>
<proteinExistence type="predicted"/>
<dbReference type="EMBL" id="JACHGN010000023">
    <property type="protein sequence ID" value="MBB5138458.1"/>
    <property type="molecule type" value="Genomic_DNA"/>
</dbReference>
<keyword evidence="3" id="KW-1185">Reference proteome</keyword>
<dbReference type="InterPro" id="IPR013211">
    <property type="entry name" value="LVIVD"/>
</dbReference>
<evidence type="ECO:0000313" key="2">
    <source>
        <dbReference type="EMBL" id="MBB5138458.1"/>
    </source>
</evidence>
<accession>A0A840PFV2</accession>
<dbReference type="Proteomes" id="UP000578449">
    <property type="component" value="Unassembled WGS sequence"/>
</dbReference>
<comment type="caution">
    <text evidence="2">The sequence shown here is derived from an EMBL/GenBank/DDBJ whole genome shotgun (WGS) entry which is preliminary data.</text>
</comment>
<dbReference type="InterPro" id="IPR006311">
    <property type="entry name" value="TAT_signal"/>
</dbReference>